<comment type="caution">
    <text evidence="2">The sequence shown here is derived from an EMBL/GenBank/DDBJ whole genome shotgun (WGS) entry which is preliminary data.</text>
</comment>
<dbReference type="InterPro" id="IPR050287">
    <property type="entry name" value="MTA/SAH_deaminase"/>
</dbReference>
<evidence type="ECO:0000259" key="1">
    <source>
        <dbReference type="Pfam" id="PF01979"/>
    </source>
</evidence>
<dbReference type="PANTHER" id="PTHR43794">
    <property type="entry name" value="AMINOHYDROLASE SSNA-RELATED"/>
    <property type="match status" value="1"/>
</dbReference>
<dbReference type="RefSeq" id="WP_084272392.1">
    <property type="nucleotide sequence ID" value="NZ_FWYE01000001.1"/>
</dbReference>
<evidence type="ECO:0000313" key="3">
    <source>
        <dbReference type="Proteomes" id="UP000192315"/>
    </source>
</evidence>
<gene>
    <name evidence="2" type="ORF">SAMN02745355_0276</name>
</gene>
<feature type="domain" description="Amidohydrolase-related" evidence="1">
    <location>
        <begin position="36"/>
        <end position="283"/>
    </location>
</feature>
<dbReference type="AlphaFoldDB" id="A0A8G2FVR5"/>
<protein>
    <submittedName>
        <fullName evidence="2">Cytosine/adenosine deaminase</fullName>
    </submittedName>
</protein>
<dbReference type="InterPro" id="IPR006680">
    <property type="entry name" value="Amidohydro-rel"/>
</dbReference>
<dbReference type="Pfam" id="PF01979">
    <property type="entry name" value="Amidohydro_1"/>
    <property type="match status" value="1"/>
</dbReference>
<dbReference type="Proteomes" id="UP000192315">
    <property type="component" value="Unassembled WGS sequence"/>
</dbReference>
<name>A0A8G2FVR5_PICTO</name>
<reference evidence="2 3" key="1">
    <citation type="submission" date="2017-04" db="EMBL/GenBank/DDBJ databases">
        <authorList>
            <person name="Varghese N."/>
            <person name="Submissions S."/>
        </authorList>
    </citation>
    <scope>NUCLEOTIDE SEQUENCE [LARGE SCALE GENOMIC DNA]</scope>
    <source>
        <strain evidence="2 3">DSM 9789</strain>
    </source>
</reference>
<keyword evidence="3" id="KW-1185">Reference proteome</keyword>
<dbReference type="SUPFAM" id="SSF51556">
    <property type="entry name" value="Metallo-dependent hydrolases"/>
    <property type="match status" value="1"/>
</dbReference>
<dbReference type="InterPro" id="IPR032466">
    <property type="entry name" value="Metal_Hydrolase"/>
</dbReference>
<sequence>MIISGNIYFKGSMIKGNFDTSSMELTEKTGIKGTLIPMPVNAHTHIGDSFIMDEPAGTLPEIVGPGGLKHRALESADEYKVKEYMEKSERYMENTGTLAFFDFRENGINGINLLKNTRRKYIVPLIFGRPYKNDDPNDIIKISDGIGLSSVSDIDYDAALNISELAHKNKKIMALHFSENTREDINMVLGLKPDLLIHGIEASDDDLDKISGRNIYLSITPRSNIFYGKRPDYSKFLRHKIKLMLGTDNVFTSIPDIFMEMDFLYRYQRFNGYISPEDILRMVIDNPREFMLKKGIKIAEKYIFFRNELLNPYQIVTKRHYHEAILLNNE</sequence>
<proteinExistence type="predicted"/>
<dbReference type="PANTHER" id="PTHR43794:SF5">
    <property type="entry name" value="CHLOROHYDROLASE FAMILY PROTEIN"/>
    <property type="match status" value="1"/>
</dbReference>
<dbReference type="GO" id="GO:0016787">
    <property type="term" value="F:hydrolase activity"/>
    <property type="evidence" value="ECO:0007669"/>
    <property type="project" value="InterPro"/>
</dbReference>
<evidence type="ECO:0000313" key="2">
    <source>
        <dbReference type="EMBL" id="SMD30396.1"/>
    </source>
</evidence>
<accession>A0A8G2FVR5</accession>
<organism evidence="2 3">
    <name type="scientific">Picrophilus torridus (strain ATCC 700027 / DSM 9790 / JCM 10055 / NBRC 100828 / KAW 2/3)</name>
    <dbReference type="NCBI Taxonomy" id="1122961"/>
    <lineage>
        <taxon>Archaea</taxon>
        <taxon>Methanobacteriati</taxon>
        <taxon>Thermoplasmatota</taxon>
        <taxon>Thermoplasmata</taxon>
        <taxon>Thermoplasmatales</taxon>
        <taxon>Picrophilaceae</taxon>
        <taxon>Picrophilus</taxon>
    </lineage>
</organism>
<dbReference type="EMBL" id="FWYE01000001">
    <property type="protein sequence ID" value="SMD30396.1"/>
    <property type="molecule type" value="Genomic_DNA"/>
</dbReference>
<dbReference type="Gene3D" id="3.20.20.140">
    <property type="entry name" value="Metal-dependent hydrolases"/>
    <property type="match status" value="1"/>
</dbReference>